<comment type="caution">
    <text evidence="2">The sequence shown here is derived from an EMBL/GenBank/DDBJ whole genome shotgun (WGS) entry which is preliminary data.</text>
</comment>
<gene>
    <name evidence="2" type="ORF">GCM10009030_03390</name>
</gene>
<evidence type="ECO:0000256" key="1">
    <source>
        <dbReference type="SAM" id="MobiDB-lite"/>
    </source>
</evidence>
<evidence type="ECO:0000313" key="3">
    <source>
        <dbReference type="Proteomes" id="UP000605784"/>
    </source>
</evidence>
<dbReference type="AlphaFoldDB" id="A0A830GGX3"/>
<accession>A0A830GGX3</accession>
<protein>
    <submittedName>
        <fullName evidence="2">Uncharacterized protein</fullName>
    </submittedName>
</protein>
<feature type="region of interest" description="Disordered" evidence="1">
    <location>
        <begin position="107"/>
        <end position="127"/>
    </location>
</feature>
<organism evidence="2 3">
    <name type="scientific">Haloarcula pellucida</name>
    <dbReference type="NCBI Taxonomy" id="1427151"/>
    <lineage>
        <taxon>Archaea</taxon>
        <taxon>Methanobacteriati</taxon>
        <taxon>Methanobacteriota</taxon>
        <taxon>Stenosarchaea group</taxon>
        <taxon>Halobacteria</taxon>
        <taxon>Halobacteriales</taxon>
        <taxon>Haloarculaceae</taxon>
        <taxon>Haloarcula</taxon>
    </lineage>
</organism>
<dbReference type="PROSITE" id="PS51257">
    <property type="entry name" value="PROKAR_LIPOPROTEIN"/>
    <property type="match status" value="1"/>
</dbReference>
<proteinExistence type="predicted"/>
<reference evidence="2" key="2">
    <citation type="submission" date="2020-09" db="EMBL/GenBank/DDBJ databases">
        <authorList>
            <person name="Sun Q."/>
            <person name="Ohkuma M."/>
        </authorList>
    </citation>
    <scope>NUCLEOTIDE SEQUENCE</scope>
    <source>
        <strain evidence="2">JCM 17820</strain>
    </source>
</reference>
<name>A0A830GGX3_9EURY</name>
<keyword evidence="3" id="KW-1185">Reference proteome</keyword>
<feature type="compositionally biased region" description="Basic and acidic residues" evidence="1">
    <location>
        <begin position="112"/>
        <end position="121"/>
    </location>
</feature>
<reference evidence="2" key="1">
    <citation type="journal article" date="2014" name="Int. J. Syst. Evol. Microbiol.">
        <title>Complete genome sequence of Corynebacterium casei LMG S-19264T (=DSM 44701T), isolated from a smear-ripened cheese.</title>
        <authorList>
            <consortium name="US DOE Joint Genome Institute (JGI-PGF)"/>
            <person name="Walter F."/>
            <person name="Albersmeier A."/>
            <person name="Kalinowski J."/>
            <person name="Ruckert C."/>
        </authorList>
    </citation>
    <scope>NUCLEOTIDE SEQUENCE</scope>
    <source>
        <strain evidence="2">JCM 17820</strain>
    </source>
</reference>
<evidence type="ECO:0000313" key="2">
    <source>
        <dbReference type="EMBL" id="GGN86069.1"/>
    </source>
</evidence>
<dbReference type="Proteomes" id="UP000605784">
    <property type="component" value="Unassembled WGS sequence"/>
</dbReference>
<dbReference type="EMBL" id="BMOU01000001">
    <property type="protein sequence ID" value="GGN86069.1"/>
    <property type="molecule type" value="Genomic_DNA"/>
</dbReference>
<sequence>MCVAARVTVVLVPEPSPEAASHAILWNGAAACVPAAAWVRAEHAVLATCLDRGHTVHVAVDEAVLDEHVPETLAALRSLETGSDVLDTDLTAFRATSDDAETLSRALSVGDLSKRPEDSPRPTESGWRTAGVTELAAVDGDDWRYYSVPRQQTTRAVADPPASFRTALEAVLDAIPAAGLAPSPPIRVPAVDEARALLTGTGLRSTHPERDTMFFPYWKLEAAVADSATGCVHLEWETPRSAASSSLGRVVWAAVERIRETPPERLDPSPADYERVTALLETVGESLRYDVEFRRL</sequence>